<dbReference type="GO" id="GO:0003723">
    <property type="term" value="F:RNA binding"/>
    <property type="evidence" value="ECO:0007669"/>
    <property type="project" value="InterPro"/>
</dbReference>
<evidence type="ECO:0008006" key="3">
    <source>
        <dbReference type="Google" id="ProtNLM"/>
    </source>
</evidence>
<evidence type="ECO:0000313" key="1">
    <source>
        <dbReference type="EMBL" id="KAK3198012.1"/>
    </source>
</evidence>
<dbReference type="InterPro" id="IPR011990">
    <property type="entry name" value="TPR-like_helical_dom_sf"/>
</dbReference>
<protein>
    <recommendedName>
        <fullName evidence="3">Pentatricopeptide repeat-containing protein</fullName>
    </recommendedName>
</protein>
<reference evidence="1" key="1">
    <citation type="journal article" date="2023" name="Plant J.">
        <title>Genome sequences and population genomics provide insights into the demographic history, inbreeding, and mutation load of two 'living fossil' tree species of Dipteronia.</title>
        <authorList>
            <person name="Feng Y."/>
            <person name="Comes H.P."/>
            <person name="Chen J."/>
            <person name="Zhu S."/>
            <person name="Lu R."/>
            <person name="Zhang X."/>
            <person name="Li P."/>
            <person name="Qiu J."/>
            <person name="Olsen K.M."/>
            <person name="Qiu Y."/>
        </authorList>
    </citation>
    <scope>NUCLEOTIDE SEQUENCE</scope>
    <source>
        <strain evidence="1">NBL</strain>
    </source>
</reference>
<evidence type="ECO:0000313" key="2">
    <source>
        <dbReference type="Proteomes" id="UP001281410"/>
    </source>
</evidence>
<accession>A0AAE0E074</accession>
<dbReference type="InterPro" id="IPR046960">
    <property type="entry name" value="PPR_At4g14850-like_plant"/>
</dbReference>
<dbReference type="Pfam" id="PF20431">
    <property type="entry name" value="E_motif"/>
    <property type="match status" value="1"/>
</dbReference>
<dbReference type="GO" id="GO:0009451">
    <property type="term" value="P:RNA modification"/>
    <property type="evidence" value="ECO:0007669"/>
    <property type="project" value="InterPro"/>
</dbReference>
<name>A0AAE0E074_9ROSI</name>
<sequence>MSKEYGLVTKPEHYACVEDLLGRAGFVSSAREFTEKMLIEPDAMIWRTLLSSCSVHKNMEIGEFAANYLLELEPDDSATYVNLSNMYSVAGKWDSRDQIRQLMKNRGVKKEPGQSWIEVKNSVHAVFVGDRIHPLADRIYEFLENLNERAVRIGYVQTTKSL</sequence>
<dbReference type="InterPro" id="IPR046848">
    <property type="entry name" value="E_motif"/>
</dbReference>
<dbReference type="Proteomes" id="UP001281410">
    <property type="component" value="Unassembled WGS sequence"/>
</dbReference>
<dbReference type="Gene3D" id="1.25.40.10">
    <property type="entry name" value="Tetratricopeptide repeat domain"/>
    <property type="match status" value="1"/>
</dbReference>
<gene>
    <name evidence="1" type="ORF">Dsin_021427</name>
</gene>
<dbReference type="PANTHER" id="PTHR47926">
    <property type="entry name" value="PENTATRICOPEPTIDE REPEAT-CONTAINING PROTEIN"/>
    <property type="match status" value="1"/>
</dbReference>
<dbReference type="FunFam" id="1.25.40.10:FF:000366">
    <property type="entry name" value="Pentatricopeptide (PPR) repeat-containing protein"/>
    <property type="match status" value="1"/>
</dbReference>
<dbReference type="AlphaFoldDB" id="A0AAE0E074"/>
<proteinExistence type="predicted"/>
<dbReference type="EMBL" id="JANJYJ010000007">
    <property type="protein sequence ID" value="KAK3198012.1"/>
    <property type="molecule type" value="Genomic_DNA"/>
</dbReference>
<dbReference type="PANTHER" id="PTHR47926:SF347">
    <property type="entry name" value="PENTATRICOPEPTIDE REPEAT-CONTAINING PROTEIN"/>
    <property type="match status" value="1"/>
</dbReference>
<organism evidence="1 2">
    <name type="scientific">Dipteronia sinensis</name>
    <dbReference type="NCBI Taxonomy" id="43782"/>
    <lineage>
        <taxon>Eukaryota</taxon>
        <taxon>Viridiplantae</taxon>
        <taxon>Streptophyta</taxon>
        <taxon>Embryophyta</taxon>
        <taxon>Tracheophyta</taxon>
        <taxon>Spermatophyta</taxon>
        <taxon>Magnoliopsida</taxon>
        <taxon>eudicotyledons</taxon>
        <taxon>Gunneridae</taxon>
        <taxon>Pentapetalae</taxon>
        <taxon>rosids</taxon>
        <taxon>malvids</taxon>
        <taxon>Sapindales</taxon>
        <taxon>Sapindaceae</taxon>
        <taxon>Hippocastanoideae</taxon>
        <taxon>Acereae</taxon>
        <taxon>Dipteronia</taxon>
    </lineage>
</organism>
<comment type="caution">
    <text evidence="1">The sequence shown here is derived from an EMBL/GenBank/DDBJ whole genome shotgun (WGS) entry which is preliminary data.</text>
</comment>
<keyword evidence="2" id="KW-1185">Reference proteome</keyword>